<comment type="caution">
    <text evidence="5">The sequence shown here is derived from an EMBL/GenBank/DDBJ whole genome shotgun (WGS) entry which is preliminary data.</text>
</comment>
<dbReference type="InterPro" id="IPR000850">
    <property type="entry name" value="Adenylat/UMP-CMP_kin"/>
</dbReference>
<dbReference type="GO" id="GO:0006139">
    <property type="term" value="P:nucleobase-containing compound metabolic process"/>
    <property type="evidence" value="ECO:0007669"/>
    <property type="project" value="InterPro"/>
</dbReference>
<evidence type="ECO:0000256" key="2">
    <source>
        <dbReference type="ARBA" id="ARBA00022741"/>
    </source>
</evidence>
<accession>A0A1R2AYB9</accession>
<comment type="similarity">
    <text evidence="4">Belongs to the adenylate kinase family.</text>
</comment>
<name>A0A1R2AYB9_9CILI</name>
<evidence type="ECO:0008006" key="7">
    <source>
        <dbReference type="Google" id="ProtNLM"/>
    </source>
</evidence>
<proteinExistence type="inferred from homology"/>
<keyword evidence="3 4" id="KW-0418">Kinase</keyword>
<dbReference type="Gene3D" id="3.40.50.300">
    <property type="entry name" value="P-loop containing nucleotide triphosphate hydrolases"/>
    <property type="match status" value="2"/>
</dbReference>
<dbReference type="CDD" id="cd01428">
    <property type="entry name" value="ADK"/>
    <property type="match status" value="1"/>
</dbReference>
<keyword evidence="6" id="KW-1185">Reference proteome</keyword>
<dbReference type="GO" id="GO:0019205">
    <property type="term" value="F:nucleobase-containing compound kinase activity"/>
    <property type="evidence" value="ECO:0007669"/>
    <property type="project" value="InterPro"/>
</dbReference>
<evidence type="ECO:0000313" key="5">
    <source>
        <dbReference type="EMBL" id="OMJ69455.1"/>
    </source>
</evidence>
<gene>
    <name evidence="5" type="ORF">SteCoe_32830</name>
</gene>
<dbReference type="Pfam" id="PF00406">
    <property type="entry name" value="ADK"/>
    <property type="match status" value="2"/>
</dbReference>
<sequence>MDLRQKLEFQEVIDNYLSEHQIYELFQSWVSDLMIDKPDDPIEYLLKKLIKPEIRRVMITGGSGRIRKEISKEISSKFHMELISIGDILREEVEKNSKLAGKILSCWKEGTYVKDSLILEIIMPIIEQLENKRVSYILEGIPRTRSQALALQRAAIIPERVIVFDLPSTVYKSDFIENFSQYAQNDADIDTVSEYAYEEYDLGLKGVLDEYTWQCHRINADDDISNILEQSTKVVLAKGRGHISRKPPKVLVIGGPLSGKTAQTKRLAQRYGLVYVAVTEIIENSIRDNSDIGILIKEHIKSGLNVPDKLIIELMRDRLESTDCVINGWVLDGFPTSFEQCRALKYLNKIPTNVFFLEANDNLIFERAKIRKIDPKTGKIYGKDARDDMELVSLPMDNEDNVKIRLQAWREDTIKIHAEYSKVGKSIKSEIPENLITDSIGDSIEAMIPTEMPQ</sequence>
<dbReference type="PANTHER" id="PTHR23359">
    <property type="entry name" value="NUCLEOTIDE KINASE"/>
    <property type="match status" value="1"/>
</dbReference>
<dbReference type="CDD" id="cd22979">
    <property type="entry name" value="DD_AK8"/>
    <property type="match status" value="1"/>
</dbReference>
<keyword evidence="1 4" id="KW-0808">Transferase</keyword>
<dbReference type="GO" id="GO:0005524">
    <property type="term" value="F:ATP binding"/>
    <property type="evidence" value="ECO:0007669"/>
    <property type="project" value="InterPro"/>
</dbReference>
<evidence type="ECO:0000256" key="3">
    <source>
        <dbReference type="ARBA" id="ARBA00022777"/>
    </source>
</evidence>
<dbReference type="EMBL" id="MPUH01001197">
    <property type="protein sequence ID" value="OMJ69455.1"/>
    <property type="molecule type" value="Genomic_DNA"/>
</dbReference>
<keyword evidence="2" id="KW-0547">Nucleotide-binding</keyword>
<dbReference type="SUPFAM" id="SSF47391">
    <property type="entry name" value="Dimerization-anchoring domain of cAMP-dependent PK regulatory subunit"/>
    <property type="match status" value="1"/>
</dbReference>
<dbReference type="AlphaFoldDB" id="A0A1R2AYB9"/>
<dbReference type="OrthoDB" id="522106at2759"/>
<evidence type="ECO:0000256" key="4">
    <source>
        <dbReference type="RuleBase" id="RU003330"/>
    </source>
</evidence>
<evidence type="ECO:0000313" key="6">
    <source>
        <dbReference type="Proteomes" id="UP000187209"/>
    </source>
</evidence>
<dbReference type="InterPro" id="IPR027417">
    <property type="entry name" value="P-loop_NTPase"/>
</dbReference>
<dbReference type="Proteomes" id="UP000187209">
    <property type="component" value="Unassembled WGS sequence"/>
</dbReference>
<evidence type="ECO:0000256" key="1">
    <source>
        <dbReference type="ARBA" id="ARBA00022679"/>
    </source>
</evidence>
<dbReference type="HAMAP" id="MF_00235">
    <property type="entry name" value="Adenylate_kinase_Adk"/>
    <property type="match status" value="1"/>
</dbReference>
<reference evidence="5 6" key="1">
    <citation type="submission" date="2016-11" db="EMBL/GenBank/DDBJ databases">
        <title>The macronuclear genome of Stentor coeruleus: a giant cell with tiny introns.</title>
        <authorList>
            <person name="Slabodnick M."/>
            <person name="Ruby J.G."/>
            <person name="Reiff S.B."/>
            <person name="Swart E.C."/>
            <person name="Gosai S."/>
            <person name="Prabakaran S."/>
            <person name="Witkowska E."/>
            <person name="Larue G.E."/>
            <person name="Fisher S."/>
            <person name="Freeman R.M."/>
            <person name="Gunawardena J."/>
            <person name="Chu W."/>
            <person name="Stover N.A."/>
            <person name="Gregory B.D."/>
            <person name="Nowacki M."/>
            <person name="Derisi J."/>
            <person name="Roy S.W."/>
            <person name="Marshall W.F."/>
            <person name="Sood P."/>
        </authorList>
    </citation>
    <scope>NUCLEOTIDE SEQUENCE [LARGE SCALE GENOMIC DNA]</scope>
    <source>
        <strain evidence="5">WM001</strain>
    </source>
</reference>
<dbReference type="SUPFAM" id="SSF52540">
    <property type="entry name" value="P-loop containing nucleoside triphosphate hydrolases"/>
    <property type="match status" value="2"/>
</dbReference>
<organism evidence="5 6">
    <name type="scientific">Stentor coeruleus</name>
    <dbReference type="NCBI Taxonomy" id="5963"/>
    <lineage>
        <taxon>Eukaryota</taxon>
        <taxon>Sar</taxon>
        <taxon>Alveolata</taxon>
        <taxon>Ciliophora</taxon>
        <taxon>Postciliodesmatophora</taxon>
        <taxon>Heterotrichea</taxon>
        <taxon>Heterotrichida</taxon>
        <taxon>Stentoridae</taxon>
        <taxon>Stentor</taxon>
    </lineage>
</organism>
<dbReference type="PRINTS" id="PR00094">
    <property type="entry name" value="ADENYLTKNASE"/>
</dbReference>
<protein>
    <recommendedName>
        <fullName evidence="7">Adenylate kinase</fullName>
    </recommendedName>
</protein>